<feature type="non-terminal residue" evidence="2">
    <location>
        <position position="629"/>
    </location>
</feature>
<dbReference type="PANTHER" id="PTHR14678:SF1">
    <property type="entry name" value="ZINC FINGER PROTEIN 750"/>
    <property type="match status" value="1"/>
</dbReference>
<dbReference type="InterPro" id="IPR039363">
    <property type="entry name" value="ZNF750"/>
</dbReference>
<protein>
    <submittedName>
        <fullName evidence="2">ZN750 protein</fullName>
    </submittedName>
</protein>
<feature type="compositionally biased region" description="Polar residues" evidence="1">
    <location>
        <begin position="73"/>
        <end position="84"/>
    </location>
</feature>
<evidence type="ECO:0000256" key="1">
    <source>
        <dbReference type="SAM" id="MobiDB-lite"/>
    </source>
</evidence>
<feature type="region of interest" description="Disordered" evidence="1">
    <location>
        <begin position="560"/>
        <end position="629"/>
    </location>
</feature>
<feature type="region of interest" description="Disordered" evidence="1">
    <location>
        <begin position="311"/>
        <end position="434"/>
    </location>
</feature>
<dbReference type="PANTHER" id="PTHR14678">
    <property type="entry name" value="PROLINE-RICH PROTEIN 35-RELATED"/>
    <property type="match status" value="1"/>
</dbReference>
<feature type="compositionally biased region" description="Polar residues" evidence="1">
    <location>
        <begin position="353"/>
        <end position="402"/>
    </location>
</feature>
<feature type="compositionally biased region" description="Basic and acidic residues" evidence="1">
    <location>
        <begin position="52"/>
        <end position="67"/>
    </location>
</feature>
<feature type="region of interest" description="Disordered" evidence="1">
    <location>
        <begin position="16"/>
        <end position="100"/>
    </location>
</feature>
<feature type="compositionally biased region" description="Polar residues" evidence="1">
    <location>
        <begin position="311"/>
        <end position="321"/>
    </location>
</feature>
<dbReference type="GO" id="GO:0001228">
    <property type="term" value="F:DNA-binding transcription activator activity, RNA polymerase II-specific"/>
    <property type="evidence" value="ECO:0007669"/>
    <property type="project" value="TreeGrafter"/>
</dbReference>
<evidence type="ECO:0000313" key="2">
    <source>
        <dbReference type="EMBL" id="KAG2461086.1"/>
    </source>
</evidence>
<proteinExistence type="predicted"/>
<feature type="compositionally biased region" description="Basic and acidic residues" evidence="1">
    <location>
        <begin position="336"/>
        <end position="346"/>
    </location>
</feature>
<feature type="non-terminal residue" evidence="2">
    <location>
        <position position="1"/>
    </location>
</feature>
<reference evidence="2 3" key="1">
    <citation type="journal article" date="2021" name="Cell">
        <title>Tracing the genetic footprints of vertebrate landing in non-teleost ray-finned fishes.</title>
        <authorList>
            <person name="Bi X."/>
            <person name="Wang K."/>
            <person name="Yang L."/>
            <person name="Pan H."/>
            <person name="Jiang H."/>
            <person name="Wei Q."/>
            <person name="Fang M."/>
            <person name="Yu H."/>
            <person name="Zhu C."/>
            <person name="Cai Y."/>
            <person name="He Y."/>
            <person name="Gan X."/>
            <person name="Zeng H."/>
            <person name="Yu D."/>
            <person name="Zhu Y."/>
            <person name="Jiang H."/>
            <person name="Qiu Q."/>
            <person name="Yang H."/>
            <person name="Zhang Y.E."/>
            <person name="Wang W."/>
            <person name="Zhu M."/>
            <person name="He S."/>
            <person name="Zhang G."/>
        </authorList>
    </citation>
    <scope>NUCLEOTIDE SEQUENCE [LARGE SCALE GENOMIC DNA]</scope>
    <source>
        <strain evidence="2">Bchr_013</strain>
    </source>
</reference>
<dbReference type="GO" id="GO:0008544">
    <property type="term" value="P:epidermis development"/>
    <property type="evidence" value="ECO:0007669"/>
    <property type="project" value="TreeGrafter"/>
</dbReference>
<feature type="compositionally biased region" description="Polar residues" evidence="1">
    <location>
        <begin position="560"/>
        <end position="592"/>
    </location>
</feature>
<evidence type="ECO:0000313" key="3">
    <source>
        <dbReference type="Proteomes" id="UP000886611"/>
    </source>
</evidence>
<feature type="region of interest" description="Disordered" evidence="1">
    <location>
        <begin position="518"/>
        <end position="541"/>
    </location>
</feature>
<dbReference type="EMBL" id="JAATIS010004753">
    <property type="protein sequence ID" value="KAG2461086.1"/>
    <property type="molecule type" value="Genomic_DNA"/>
</dbReference>
<accession>A0A8X8BNZ1</accession>
<dbReference type="AlphaFoldDB" id="A0A8X8BNZ1"/>
<dbReference type="GO" id="GO:0000978">
    <property type="term" value="F:RNA polymerase II cis-regulatory region sequence-specific DNA binding"/>
    <property type="evidence" value="ECO:0007669"/>
    <property type="project" value="TreeGrafter"/>
</dbReference>
<dbReference type="Proteomes" id="UP000886611">
    <property type="component" value="Unassembled WGS sequence"/>
</dbReference>
<keyword evidence="3" id="KW-1185">Reference proteome</keyword>
<dbReference type="GO" id="GO:1990841">
    <property type="term" value="F:promoter-specific chromatin binding"/>
    <property type="evidence" value="ECO:0007669"/>
    <property type="project" value="TreeGrafter"/>
</dbReference>
<feature type="compositionally biased region" description="Polar residues" evidence="1">
    <location>
        <begin position="518"/>
        <end position="536"/>
    </location>
</feature>
<comment type="caution">
    <text evidence="2">The sequence shown here is derived from an EMBL/GenBank/DDBJ whole genome shotgun (WGS) entry which is preliminary data.</text>
</comment>
<sequence>MKYGLCKNSITLVSEQDRTGKPGKPVIGDLTTKLRTEPADPNPAPCLNSDVTQRDSAPDHRAEDFTCQRKNKCQSPKTSATSELEQLPGTRGRNINQTPEGTVRSSAFVPIATLPSADRPAVCESVSLMSKSKNIVSPLPIKSAFYNPNGHWRAGPGLMSPDFANKFPNSKIASTSYMPPIISDYAPYYFAEPSMPSLYQPCLLPGNPHETEGSQFSAYFSADQRPFLSHTFPAASIQISGALPPPALEHHYRYYQALHQNPSFPYGVYRPPAAEHVFQDFNSKLMHPAEVFAREVGSHQLADNQAHYQMTKSPASAQLQGKASPEVEKTAATSETEVKAHEEQRSVKMSPRAASSATGSPDRPSQTSLTPNNCQDLPQNTLHVQSTANVQTSRMDATSDGPQQEEYHSSTQSCSGRAFVKNSPPQHVHHGATSIEEDDMAPLNLSKKDHFSEEHSPCFVNTAWESPGLAQPQDLPLNLSVKDSSTSNIQASAVESMTKSKEAGQVDSKGRQAWQYWEKTTSSHEASSEMQASRITDSSDEQKQTAAFALCQLATCSPKTLTRDGSVSQSKENYKCQDSNSEGGQETLNLSSLHVKEEHRKSKAHKRTSHKEAKASEAVQRLRKRPRCS</sequence>
<gene>
    <name evidence="2" type="primary">Znf750</name>
    <name evidence="2" type="ORF">GTO96_0011612</name>
</gene>
<name>A0A8X8BNZ1_POLSE</name>
<organism evidence="2 3">
    <name type="scientific">Polypterus senegalus</name>
    <name type="common">Senegal bichir</name>
    <dbReference type="NCBI Taxonomy" id="55291"/>
    <lineage>
        <taxon>Eukaryota</taxon>
        <taxon>Metazoa</taxon>
        <taxon>Chordata</taxon>
        <taxon>Craniata</taxon>
        <taxon>Vertebrata</taxon>
        <taxon>Euteleostomi</taxon>
        <taxon>Actinopterygii</taxon>
        <taxon>Polypteriformes</taxon>
        <taxon>Polypteridae</taxon>
        <taxon>Polypterus</taxon>
    </lineage>
</organism>
<dbReference type="GO" id="GO:0005634">
    <property type="term" value="C:nucleus"/>
    <property type="evidence" value="ECO:0007669"/>
    <property type="project" value="TreeGrafter"/>
</dbReference>